<evidence type="ECO:0000256" key="1">
    <source>
        <dbReference type="SAM" id="MobiDB-lite"/>
    </source>
</evidence>
<feature type="compositionally biased region" description="Basic residues" evidence="1">
    <location>
        <begin position="35"/>
        <end position="48"/>
    </location>
</feature>
<feature type="region of interest" description="Disordered" evidence="1">
    <location>
        <begin position="287"/>
        <end position="337"/>
    </location>
</feature>
<dbReference type="EMBL" id="OV170232">
    <property type="protein sequence ID" value="CAH0717427.1"/>
    <property type="molecule type" value="Genomic_DNA"/>
</dbReference>
<feature type="region of interest" description="Disordered" evidence="1">
    <location>
        <begin position="208"/>
        <end position="257"/>
    </location>
</feature>
<gene>
    <name evidence="2" type="ORF">BINO364_LOCUS4037</name>
</gene>
<feature type="compositionally biased region" description="Basic and acidic residues" evidence="1">
    <location>
        <begin position="215"/>
        <end position="245"/>
    </location>
</feature>
<sequence>MRVRVCACHGCRGSVPSARAAPVWRAPWRRRAPWCRRRPQSRARRRPTRTCTRAPTPTSARSGPWSCAPRRPRCRRAWPAQPLPRATTIPAQPAAPRDPSPEDEPLPLATDVLIPAQLSTCPLRLSFEDTAPSTRPAEIGREDTSLPKLNRAPDDIQPVARSRIKKSPTTKSVSDSAASDISVKSIVSDEREIESIIEKEPLKVRVELETPVEPVSKDERLRKDLVISSERNIEYQRPDEKDKPSLKSSKPTGLAASEAEKIKNIQYEIKTEEQAWDMLLNEPEKLEKCNKDEKPNKDPLRSFSENKTEELKIKSKKNRKPKKSEEQQAKEDEDSFVEIHTIEDKQQTLSDDLVSISTPLEDANLASSYLAKSRKRRSSKSRTPERKENIEEPKTSETKYDKNNDIISMCKPKTKIKDESLCDDVKVFTHCVSRDVKETLKETKHKESVIKETQSKILIEPKATTSFSSKESPKSIKSKSSSPKLDFRKTEKSCEIEEKEVYVINTNEEDFPEIQITRANKSHKKSPLMPEKKSHDTGKIEMPVKSWSSIAAAKNVKMVEEKNIVETVESVVKDDNQDAATVLENNKKSEVSLQEKLMELCKRRDIMVAECDAPTELNFVEEHHAVMQELPPLEPLDFGLDDFKMEVMRDSLLETSDPKVASPICKINIDDILSSIKETTTKVIESSTFNLIDIEKVPTRKERGFNVVESDKITSQEVKLDDEMKLDKEELEKSSDDDIASPVLSTDSDKEDKKSGEASNSNMPLSKQSKSKKSRRKKK</sequence>
<keyword evidence="3" id="KW-1185">Reference proteome</keyword>
<proteinExistence type="predicted"/>
<dbReference type="Proteomes" id="UP000838878">
    <property type="component" value="Chromosome 12"/>
</dbReference>
<feature type="region of interest" description="Disordered" evidence="1">
    <location>
        <begin position="460"/>
        <end position="490"/>
    </location>
</feature>
<evidence type="ECO:0000313" key="3">
    <source>
        <dbReference type="Proteomes" id="UP000838878"/>
    </source>
</evidence>
<feature type="compositionally biased region" description="Low complexity" evidence="1">
    <location>
        <begin position="49"/>
        <end position="69"/>
    </location>
</feature>
<protein>
    <submittedName>
        <fullName evidence="2">Uncharacterized protein</fullName>
    </submittedName>
</protein>
<organism evidence="2 3">
    <name type="scientific">Brenthis ino</name>
    <name type="common">lesser marbled fritillary</name>
    <dbReference type="NCBI Taxonomy" id="405034"/>
    <lineage>
        <taxon>Eukaryota</taxon>
        <taxon>Metazoa</taxon>
        <taxon>Ecdysozoa</taxon>
        <taxon>Arthropoda</taxon>
        <taxon>Hexapoda</taxon>
        <taxon>Insecta</taxon>
        <taxon>Pterygota</taxon>
        <taxon>Neoptera</taxon>
        <taxon>Endopterygota</taxon>
        <taxon>Lepidoptera</taxon>
        <taxon>Glossata</taxon>
        <taxon>Ditrysia</taxon>
        <taxon>Papilionoidea</taxon>
        <taxon>Nymphalidae</taxon>
        <taxon>Heliconiinae</taxon>
        <taxon>Argynnini</taxon>
        <taxon>Brenthis</taxon>
    </lineage>
</organism>
<dbReference type="OrthoDB" id="25778at2759"/>
<feature type="region of interest" description="Disordered" evidence="1">
    <location>
        <begin position="722"/>
        <end position="779"/>
    </location>
</feature>
<feature type="compositionally biased region" description="Basic and acidic residues" evidence="1">
    <location>
        <begin position="382"/>
        <end position="400"/>
    </location>
</feature>
<feature type="region of interest" description="Disordered" evidence="1">
    <location>
        <begin position="364"/>
        <end position="400"/>
    </location>
</feature>
<evidence type="ECO:0000313" key="2">
    <source>
        <dbReference type="EMBL" id="CAH0717427.1"/>
    </source>
</evidence>
<feature type="region of interest" description="Disordered" evidence="1">
    <location>
        <begin position="131"/>
        <end position="153"/>
    </location>
</feature>
<accession>A0A8J9UC11</accession>
<reference evidence="2" key="1">
    <citation type="submission" date="2021-12" db="EMBL/GenBank/DDBJ databases">
        <authorList>
            <person name="Martin H S."/>
        </authorList>
    </citation>
    <scope>NUCLEOTIDE SEQUENCE</scope>
</reference>
<feature type="compositionally biased region" description="Basic and acidic residues" evidence="1">
    <location>
        <begin position="287"/>
        <end position="313"/>
    </location>
</feature>
<feature type="compositionally biased region" description="Basic and acidic residues" evidence="1">
    <location>
        <begin position="722"/>
        <end position="736"/>
    </location>
</feature>
<dbReference type="AlphaFoldDB" id="A0A8J9UC11"/>
<name>A0A8J9UC11_9NEOP</name>
<feature type="non-terminal residue" evidence="2">
    <location>
        <position position="779"/>
    </location>
</feature>
<feature type="compositionally biased region" description="Basic residues" evidence="1">
    <location>
        <begin position="769"/>
        <end position="779"/>
    </location>
</feature>
<feature type="region of interest" description="Disordered" evidence="1">
    <location>
        <begin position="35"/>
        <end position="105"/>
    </location>
</feature>
<feature type="compositionally biased region" description="Basic and acidic residues" evidence="1">
    <location>
        <begin position="747"/>
        <end position="756"/>
    </location>
</feature>